<evidence type="ECO:0000313" key="2">
    <source>
        <dbReference type="EMBL" id="MDE5413231.1"/>
    </source>
</evidence>
<feature type="transmembrane region" description="Helical" evidence="1">
    <location>
        <begin position="46"/>
        <end position="67"/>
    </location>
</feature>
<keyword evidence="1" id="KW-1133">Transmembrane helix</keyword>
<keyword evidence="3" id="KW-1185">Reference proteome</keyword>
<dbReference type="RefSeq" id="WP_275117856.1">
    <property type="nucleotide sequence ID" value="NZ_JAOTPO010000004.1"/>
</dbReference>
<accession>A0ABT5VCP8</accession>
<organism evidence="2 3">
    <name type="scientific">Alkalihalobacterium chitinilyticum</name>
    <dbReference type="NCBI Taxonomy" id="2980103"/>
    <lineage>
        <taxon>Bacteria</taxon>
        <taxon>Bacillati</taxon>
        <taxon>Bacillota</taxon>
        <taxon>Bacilli</taxon>
        <taxon>Bacillales</taxon>
        <taxon>Bacillaceae</taxon>
        <taxon>Alkalihalobacterium</taxon>
    </lineage>
</organism>
<feature type="transmembrane region" description="Helical" evidence="1">
    <location>
        <begin position="20"/>
        <end position="39"/>
    </location>
</feature>
<evidence type="ECO:0000256" key="1">
    <source>
        <dbReference type="SAM" id="Phobius"/>
    </source>
</evidence>
<gene>
    <name evidence="2" type="ORF">N7Z68_07515</name>
</gene>
<protein>
    <submittedName>
        <fullName evidence="2">Uncharacterized protein</fullName>
    </submittedName>
</protein>
<keyword evidence="1" id="KW-0472">Membrane</keyword>
<sequence length="69" mass="8032">MLLFSVWMSGPGIAETDSPIYRWYYMLFFVCWIIGFFLQTKERTRVAGVGLTLIPALYYFVLLIRAATL</sequence>
<name>A0ABT5VCP8_9BACI</name>
<keyword evidence="1" id="KW-0812">Transmembrane</keyword>
<comment type="caution">
    <text evidence="2">The sequence shown here is derived from an EMBL/GenBank/DDBJ whole genome shotgun (WGS) entry which is preliminary data.</text>
</comment>
<evidence type="ECO:0000313" key="3">
    <source>
        <dbReference type="Proteomes" id="UP001148125"/>
    </source>
</evidence>
<dbReference type="Proteomes" id="UP001148125">
    <property type="component" value="Unassembled WGS sequence"/>
</dbReference>
<proteinExistence type="predicted"/>
<reference evidence="2" key="1">
    <citation type="submission" date="2024-05" db="EMBL/GenBank/DDBJ databases">
        <title>Alkalihalobacillus sp. strain MEB203 novel alkaliphilic bacterium from Lonar Lake, India.</title>
        <authorList>
            <person name="Joshi A."/>
            <person name="Thite S."/>
            <person name="Mengade P."/>
        </authorList>
    </citation>
    <scope>NUCLEOTIDE SEQUENCE</scope>
    <source>
        <strain evidence="2">MEB 203</strain>
    </source>
</reference>
<dbReference type="EMBL" id="JAOTPO010000004">
    <property type="protein sequence ID" value="MDE5413231.1"/>
    <property type="molecule type" value="Genomic_DNA"/>
</dbReference>